<reference evidence="2" key="1">
    <citation type="journal article" date="2019" name="Int. J. Syst. Evol. Microbiol.">
        <title>The Global Catalogue of Microorganisms (GCM) 10K type strain sequencing project: providing services to taxonomists for standard genome sequencing and annotation.</title>
        <authorList>
            <consortium name="The Broad Institute Genomics Platform"/>
            <consortium name="The Broad Institute Genome Sequencing Center for Infectious Disease"/>
            <person name="Wu L."/>
            <person name="Ma J."/>
        </authorList>
    </citation>
    <scope>NUCLEOTIDE SEQUENCE [LARGE SCALE GENOMIC DNA]</scope>
    <source>
        <strain evidence="2">CCTCC AB 2017081</strain>
    </source>
</reference>
<organism evidence="1 2">
    <name type="scientific">Deinococcus rufus</name>
    <dbReference type="NCBI Taxonomy" id="2136097"/>
    <lineage>
        <taxon>Bacteria</taxon>
        <taxon>Thermotogati</taxon>
        <taxon>Deinococcota</taxon>
        <taxon>Deinococci</taxon>
        <taxon>Deinococcales</taxon>
        <taxon>Deinococcaceae</taxon>
        <taxon>Deinococcus</taxon>
    </lineage>
</organism>
<evidence type="ECO:0000313" key="1">
    <source>
        <dbReference type="EMBL" id="MFC3835334.1"/>
    </source>
</evidence>
<comment type="caution">
    <text evidence="1">The sequence shown here is derived from an EMBL/GenBank/DDBJ whole genome shotgun (WGS) entry which is preliminary data.</text>
</comment>
<gene>
    <name evidence="1" type="ORF">ACFOSB_20935</name>
</gene>
<dbReference type="EMBL" id="JBHRZG010000024">
    <property type="protein sequence ID" value="MFC3835334.1"/>
    <property type="molecule type" value="Genomic_DNA"/>
</dbReference>
<keyword evidence="2" id="KW-1185">Reference proteome</keyword>
<sequence length="82" mass="9083">MTEDFMLSVSGGQVPARFITLDDGSPGVEVEGVAFAHETAEVPHGLVAHTDDARRKLDDLRRRFQITSEASVFPFDVQEHRS</sequence>
<dbReference type="Proteomes" id="UP001595803">
    <property type="component" value="Unassembled WGS sequence"/>
</dbReference>
<evidence type="ECO:0000313" key="2">
    <source>
        <dbReference type="Proteomes" id="UP001595803"/>
    </source>
</evidence>
<protein>
    <submittedName>
        <fullName evidence="1">Uncharacterized protein</fullName>
    </submittedName>
</protein>
<name>A0ABV7ZE86_9DEIO</name>
<dbReference type="RefSeq" id="WP_295816244.1">
    <property type="nucleotide sequence ID" value="NZ_JBHRZG010000024.1"/>
</dbReference>
<accession>A0ABV7ZE86</accession>
<proteinExistence type="predicted"/>